<evidence type="ECO:0008006" key="8">
    <source>
        <dbReference type="Google" id="ProtNLM"/>
    </source>
</evidence>
<protein>
    <recommendedName>
        <fullName evidence="8">Mitochondrial large ribosomal subunit</fullName>
    </recommendedName>
</protein>
<dbReference type="SUPFAM" id="SSF54843">
    <property type="entry name" value="Ribosomal protein L22"/>
    <property type="match status" value="1"/>
</dbReference>
<comment type="similarity">
    <text evidence="1 4">Belongs to the universal ribosomal protein uL22 family.</text>
</comment>
<dbReference type="GO" id="GO:0003735">
    <property type="term" value="F:structural constituent of ribosome"/>
    <property type="evidence" value="ECO:0007669"/>
    <property type="project" value="InterPro"/>
</dbReference>
<dbReference type="PANTHER" id="PTHR13501">
    <property type="entry name" value="CHLOROPLAST 50S RIBOSOMAL PROTEIN L22-RELATED"/>
    <property type="match status" value="1"/>
</dbReference>
<comment type="caution">
    <text evidence="6">The sequence shown here is derived from an EMBL/GenBank/DDBJ whole genome shotgun (WGS) entry which is preliminary data.</text>
</comment>
<proteinExistence type="inferred from homology"/>
<dbReference type="InterPro" id="IPR047867">
    <property type="entry name" value="Ribosomal_uL22_bac/org-type"/>
</dbReference>
<gene>
    <name evidence="6" type="ORF">JX265_002171</name>
</gene>
<dbReference type="Gene3D" id="3.90.470.10">
    <property type="entry name" value="Ribosomal protein L22/L17"/>
    <property type="match status" value="1"/>
</dbReference>
<feature type="compositionally biased region" description="Polar residues" evidence="5">
    <location>
        <begin position="40"/>
        <end position="50"/>
    </location>
</feature>
<evidence type="ECO:0000313" key="7">
    <source>
        <dbReference type="Proteomes" id="UP000829685"/>
    </source>
</evidence>
<organism evidence="6 7">
    <name type="scientific">Neoarthrinium moseri</name>
    <dbReference type="NCBI Taxonomy" id="1658444"/>
    <lineage>
        <taxon>Eukaryota</taxon>
        <taxon>Fungi</taxon>
        <taxon>Dikarya</taxon>
        <taxon>Ascomycota</taxon>
        <taxon>Pezizomycotina</taxon>
        <taxon>Sordariomycetes</taxon>
        <taxon>Xylariomycetidae</taxon>
        <taxon>Amphisphaeriales</taxon>
        <taxon>Apiosporaceae</taxon>
        <taxon>Neoarthrinium</taxon>
    </lineage>
</organism>
<sequence length="327" mass="37832">MSLNLPARRLVQTARSTTPSLHLRYLLPHTQQRSISWFNWGKSSNKQSPLTKELDKRDQQKKIFDKMQNRTAGESVFDEEIKQSDAAAADSASKPELGAGRDVGGLSKAKEHMARALDPDPRWRIRWQRRKVMQMVRSGGRMTKEQRIRLTEKELTLKSENLNTSYKKLMFLTRQISGKTLDDALTQMRYSKKKTAPEIIYLLKEARDRAVVSRGMGLGKVNGDTLDKTRKIQTKDGKWIEVRDPTSLYVDQAWVGIGQDRGLRIQYHARGRMSKMVKPSAHLTVVLKEEKTRLRQFDEKVQKEAKAKPWVHLPNRPVTAQRQHYSW</sequence>
<feature type="region of interest" description="Disordered" evidence="5">
    <location>
        <begin position="40"/>
        <end position="59"/>
    </location>
</feature>
<evidence type="ECO:0000256" key="2">
    <source>
        <dbReference type="ARBA" id="ARBA00022980"/>
    </source>
</evidence>
<evidence type="ECO:0000256" key="3">
    <source>
        <dbReference type="ARBA" id="ARBA00023274"/>
    </source>
</evidence>
<evidence type="ECO:0000256" key="5">
    <source>
        <dbReference type="SAM" id="MobiDB-lite"/>
    </source>
</evidence>
<dbReference type="CDD" id="cd00336">
    <property type="entry name" value="Ribosomal_L22"/>
    <property type="match status" value="1"/>
</dbReference>
<dbReference type="GO" id="GO:0006412">
    <property type="term" value="P:translation"/>
    <property type="evidence" value="ECO:0007669"/>
    <property type="project" value="InterPro"/>
</dbReference>
<dbReference type="EMBL" id="JAFIMR010000004">
    <property type="protein sequence ID" value="KAI1879217.1"/>
    <property type="molecule type" value="Genomic_DNA"/>
</dbReference>
<dbReference type="PANTHER" id="PTHR13501:SF10">
    <property type="entry name" value="LARGE RIBOSOMAL SUBUNIT PROTEIN UL22M"/>
    <property type="match status" value="1"/>
</dbReference>
<dbReference type="InterPro" id="IPR036394">
    <property type="entry name" value="Ribosomal_uL22_sf"/>
</dbReference>
<evidence type="ECO:0000256" key="4">
    <source>
        <dbReference type="RuleBase" id="RU004005"/>
    </source>
</evidence>
<dbReference type="AlphaFoldDB" id="A0A9P9WTR1"/>
<feature type="region of interest" description="Disordered" evidence="5">
    <location>
        <begin position="74"/>
        <end position="117"/>
    </location>
</feature>
<keyword evidence="2 4" id="KW-0689">Ribosomal protein</keyword>
<keyword evidence="3 4" id="KW-0687">Ribonucleoprotein</keyword>
<keyword evidence="7" id="KW-1185">Reference proteome</keyword>
<evidence type="ECO:0000313" key="6">
    <source>
        <dbReference type="EMBL" id="KAI1879217.1"/>
    </source>
</evidence>
<dbReference type="FunFam" id="3.90.470.10:FF:000017">
    <property type="entry name" value="54S ribosomal protein L22, mitochondrial"/>
    <property type="match status" value="1"/>
</dbReference>
<dbReference type="Pfam" id="PF00237">
    <property type="entry name" value="Ribosomal_L22"/>
    <property type="match status" value="1"/>
</dbReference>
<evidence type="ECO:0000256" key="1">
    <source>
        <dbReference type="ARBA" id="ARBA00009451"/>
    </source>
</evidence>
<name>A0A9P9WTR1_9PEZI</name>
<dbReference type="GO" id="GO:0015934">
    <property type="term" value="C:large ribosomal subunit"/>
    <property type="evidence" value="ECO:0007669"/>
    <property type="project" value="InterPro"/>
</dbReference>
<reference evidence="6" key="1">
    <citation type="submission" date="2021-03" db="EMBL/GenBank/DDBJ databases">
        <title>Revisited historic fungal species revealed as producer of novel bioactive compounds through whole genome sequencing and comparative genomics.</title>
        <authorList>
            <person name="Vignolle G.A."/>
            <person name="Hochenegger N."/>
            <person name="Mach R.L."/>
            <person name="Mach-Aigner A.R."/>
            <person name="Javad Rahimi M."/>
            <person name="Salim K.A."/>
            <person name="Chan C.M."/>
            <person name="Lim L.B.L."/>
            <person name="Cai F."/>
            <person name="Druzhinina I.S."/>
            <person name="U'Ren J.M."/>
            <person name="Derntl C."/>
        </authorList>
    </citation>
    <scope>NUCLEOTIDE SEQUENCE</scope>
    <source>
        <strain evidence="6">TUCIM 5799</strain>
    </source>
</reference>
<feature type="compositionally biased region" description="Basic and acidic residues" evidence="5">
    <location>
        <begin position="108"/>
        <end position="117"/>
    </location>
</feature>
<accession>A0A9P9WTR1</accession>
<dbReference type="Proteomes" id="UP000829685">
    <property type="component" value="Unassembled WGS sequence"/>
</dbReference>
<dbReference type="InterPro" id="IPR001063">
    <property type="entry name" value="Ribosomal_uL22"/>
</dbReference>